<name>A0A7X0U6T7_9ACTN</name>
<feature type="domain" description="HTH tetR-type" evidence="5">
    <location>
        <begin position="1"/>
        <end position="61"/>
    </location>
</feature>
<dbReference type="Pfam" id="PF14246">
    <property type="entry name" value="TetR_C_7"/>
    <property type="match status" value="1"/>
</dbReference>
<dbReference type="InterPro" id="IPR009057">
    <property type="entry name" value="Homeodomain-like_sf"/>
</dbReference>
<dbReference type="InterPro" id="IPR039536">
    <property type="entry name" value="TetR_C_Proteobacteria"/>
</dbReference>
<keyword evidence="2 4" id="KW-0238">DNA-binding</keyword>
<dbReference type="SUPFAM" id="SSF46689">
    <property type="entry name" value="Homeodomain-like"/>
    <property type="match status" value="1"/>
</dbReference>
<dbReference type="PROSITE" id="PS50977">
    <property type="entry name" value="HTH_TETR_2"/>
    <property type="match status" value="1"/>
</dbReference>
<dbReference type="InterPro" id="IPR050109">
    <property type="entry name" value="HTH-type_TetR-like_transc_reg"/>
</dbReference>
<evidence type="ECO:0000256" key="2">
    <source>
        <dbReference type="ARBA" id="ARBA00023125"/>
    </source>
</evidence>
<evidence type="ECO:0000256" key="1">
    <source>
        <dbReference type="ARBA" id="ARBA00023015"/>
    </source>
</evidence>
<evidence type="ECO:0000313" key="6">
    <source>
        <dbReference type="EMBL" id="MBB6556815.1"/>
    </source>
</evidence>
<dbReference type="GO" id="GO:0000976">
    <property type="term" value="F:transcription cis-regulatory region binding"/>
    <property type="evidence" value="ECO:0007669"/>
    <property type="project" value="TreeGrafter"/>
</dbReference>
<feature type="DNA-binding region" description="H-T-H motif" evidence="4">
    <location>
        <begin position="24"/>
        <end position="43"/>
    </location>
</feature>
<gene>
    <name evidence="6" type="ORF">HD593_011610</name>
</gene>
<dbReference type="SUPFAM" id="SSF48498">
    <property type="entry name" value="Tetracyclin repressor-like, C-terminal domain"/>
    <property type="match status" value="1"/>
</dbReference>
<dbReference type="PRINTS" id="PR00455">
    <property type="entry name" value="HTHTETR"/>
</dbReference>
<dbReference type="InterPro" id="IPR036271">
    <property type="entry name" value="Tet_transcr_reg_TetR-rel_C_sf"/>
</dbReference>
<evidence type="ECO:0000259" key="5">
    <source>
        <dbReference type="PROSITE" id="PS50977"/>
    </source>
</evidence>
<comment type="caution">
    <text evidence="6">The sequence shown here is derived from an EMBL/GenBank/DDBJ whole genome shotgun (WGS) entry which is preliminary data.</text>
</comment>
<proteinExistence type="predicted"/>
<accession>A0A7X0U6T7</accession>
<dbReference type="RefSeq" id="WP_185111243.1">
    <property type="nucleotide sequence ID" value="NZ_JACHMI010000001.1"/>
</dbReference>
<dbReference type="InterPro" id="IPR001647">
    <property type="entry name" value="HTH_TetR"/>
</dbReference>
<protein>
    <submittedName>
        <fullName evidence="6">AcrR family transcriptional regulator</fullName>
    </submittedName>
</protein>
<dbReference type="EMBL" id="JACHMI010000001">
    <property type="protein sequence ID" value="MBB6556815.1"/>
    <property type="molecule type" value="Genomic_DNA"/>
</dbReference>
<dbReference type="GO" id="GO:0003700">
    <property type="term" value="F:DNA-binding transcription factor activity"/>
    <property type="evidence" value="ECO:0007669"/>
    <property type="project" value="TreeGrafter"/>
</dbReference>
<dbReference type="InterPro" id="IPR023772">
    <property type="entry name" value="DNA-bd_HTH_TetR-type_CS"/>
</dbReference>
<sequence>MSTRDVILDAAAEVMAERGLANVTTRQIARAAGLTEAALYKHFAGKADLMVAVMRERSPDFSPLAGALRGGGGLADALTAVAGAAIELYRAGFPMFASVFADPATLAAHTEELRQEGAGPHRANEALAAYLRAEQRAGRVRAGADVRAAAGLLLGACFQYAFLGHMWEAGFRDDEEAVAAFVGTVLESLTPTPPPCPPPSA</sequence>
<dbReference type="PANTHER" id="PTHR30055:SF234">
    <property type="entry name" value="HTH-TYPE TRANSCRIPTIONAL REGULATOR BETI"/>
    <property type="match status" value="1"/>
</dbReference>
<evidence type="ECO:0000256" key="4">
    <source>
        <dbReference type="PROSITE-ProRule" id="PRU00335"/>
    </source>
</evidence>
<keyword evidence="7" id="KW-1185">Reference proteome</keyword>
<keyword evidence="1" id="KW-0805">Transcription regulation</keyword>
<evidence type="ECO:0000256" key="3">
    <source>
        <dbReference type="ARBA" id="ARBA00023163"/>
    </source>
</evidence>
<dbReference type="Pfam" id="PF00440">
    <property type="entry name" value="TetR_N"/>
    <property type="match status" value="1"/>
</dbReference>
<dbReference type="PROSITE" id="PS01081">
    <property type="entry name" value="HTH_TETR_1"/>
    <property type="match status" value="1"/>
</dbReference>
<keyword evidence="3" id="KW-0804">Transcription</keyword>
<reference evidence="6 7" key="1">
    <citation type="submission" date="2020-08" db="EMBL/GenBank/DDBJ databases">
        <title>Sequencing the genomes of 1000 actinobacteria strains.</title>
        <authorList>
            <person name="Klenk H.-P."/>
        </authorList>
    </citation>
    <scope>NUCLEOTIDE SEQUENCE [LARGE SCALE GENOMIC DNA]</scope>
    <source>
        <strain evidence="6 7">DSM 43768</strain>
    </source>
</reference>
<dbReference type="Proteomes" id="UP000565579">
    <property type="component" value="Unassembled WGS sequence"/>
</dbReference>
<dbReference type="PANTHER" id="PTHR30055">
    <property type="entry name" value="HTH-TYPE TRANSCRIPTIONAL REGULATOR RUTR"/>
    <property type="match status" value="1"/>
</dbReference>
<dbReference type="AlphaFoldDB" id="A0A7X0U6T7"/>
<evidence type="ECO:0000313" key="7">
    <source>
        <dbReference type="Proteomes" id="UP000565579"/>
    </source>
</evidence>
<dbReference type="Gene3D" id="1.10.10.60">
    <property type="entry name" value="Homeodomain-like"/>
    <property type="match status" value="1"/>
</dbReference>
<organism evidence="6 7">
    <name type="scientific">Nonomuraea rubra</name>
    <dbReference type="NCBI Taxonomy" id="46180"/>
    <lineage>
        <taxon>Bacteria</taxon>
        <taxon>Bacillati</taxon>
        <taxon>Actinomycetota</taxon>
        <taxon>Actinomycetes</taxon>
        <taxon>Streptosporangiales</taxon>
        <taxon>Streptosporangiaceae</taxon>
        <taxon>Nonomuraea</taxon>
    </lineage>
</organism>
<dbReference type="Gene3D" id="1.10.357.10">
    <property type="entry name" value="Tetracycline Repressor, domain 2"/>
    <property type="match status" value="1"/>
</dbReference>